<accession>A0A8H3ERP2</accession>
<feature type="compositionally biased region" description="Acidic residues" evidence="2">
    <location>
        <begin position="654"/>
        <end position="664"/>
    </location>
</feature>
<evidence type="ECO:0000256" key="2">
    <source>
        <dbReference type="SAM" id="MobiDB-lite"/>
    </source>
</evidence>
<reference evidence="4" key="1">
    <citation type="submission" date="2021-03" db="EMBL/GenBank/DDBJ databases">
        <authorList>
            <person name="Tagirdzhanova G."/>
        </authorList>
    </citation>
    <scope>NUCLEOTIDE SEQUENCE</scope>
</reference>
<dbReference type="Proteomes" id="UP000664521">
    <property type="component" value="Unassembled WGS sequence"/>
</dbReference>
<dbReference type="EMBL" id="CAJPDS010000011">
    <property type="protein sequence ID" value="CAF9912206.1"/>
    <property type="molecule type" value="Genomic_DNA"/>
</dbReference>
<dbReference type="PROSITE" id="PS50229">
    <property type="entry name" value="WH1"/>
    <property type="match status" value="1"/>
</dbReference>
<evidence type="ECO:0000259" key="3">
    <source>
        <dbReference type="PROSITE" id="PS50229"/>
    </source>
</evidence>
<dbReference type="SUPFAM" id="SSF50729">
    <property type="entry name" value="PH domain-like"/>
    <property type="match status" value="1"/>
</dbReference>
<evidence type="ECO:0000313" key="4">
    <source>
        <dbReference type="EMBL" id="CAF9912206.1"/>
    </source>
</evidence>
<feature type="compositionally biased region" description="Pro residues" evidence="2">
    <location>
        <begin position="490"/>
        <end position="560"/>
    </location>
</feature>
<protein>
    <recommendedName>
        <fullName evidence="3">WH1 domain-containing protein</fullName>
    </recommendedName>
</protein>
<feature type="compositionally biased region" description="Pro residues" evidence="2">
    <location>
        <begin position="276"/>
        <end position="293"/>
    </location>
</feature>
<evidence type="ECO:0000256" key="1">
    <source>
        <dbReference type="ARBA" id="ARBA00022553"/>
    </source>
</evidence>
<dbReference type="GO" id="GO:0030479">
    <property type="term" value="C:actin cortical patch"/>
    <property type="evidence" value="ECO:0007669"/>
    <property type="project" value="UniProtKB-ARBA"/>
</dbReference>
<feature type="compositionally biased region" description="Pro residues" evidence="2">
    <location>
        <begin position="339"/>
        <end position="359"/>
    </location>
</feature>
<dbReference type="InterPro" id="IPR036936">
    <property type="entry name" value="CRIB_dom_sf"/>
</dbReference>
<dbReference type="InterPro" id="IPR033927">
    <property type="entry name" value="WASPfam_EVH1"/>
</dbReference>
<proteinExistence type="predicted"/>
<dbReference type="GO" id="GO:0045010">
    <property type="term" value="P:actin nucleation"/>
    <property type="evidence" value="ECO:0007669"/>
    <property type="project" value="UniProtKB-ARBA"/>
</dbReference>
<dbReference type="InterPro" id="IPR000697">
    <property type="entry name" value="WH1/EVH1_dom"/>
</dbReference>
<dbReference type="CDD" id="cd01205">
    <property type="entry name" value="EVH1_WASP-like"/>
    <property type="match status" value="1"/>
</dbReference>
<feature type="region of interest" description="Disordered" evidence="2">
    <location>
        <begin position="161"/>
        <end position="220"/>
    </location>
</feature>
<dbReference type="Gene3D" id="3.90.810.10">
    <property type="entry name" value="CRIB domain"/>
    <property type="match status" value="1"/>
</dbReference>
<dbReference type="GO" id="GO:0003779">
    <property type="term" value="F:actin binding"/>
    <property type="evidence" value="ECO:0007669"/>
    <property type="project" value="UniProtKB-ARBA"/>
</dbReference>
<feature type="compositionally biased region" description="Pro residues" evidence="2">
    <location>
        <begin position="454"/>
        <end position="465"/>
    </location>
</feature>
<sequence>MPSVLSDNDKEIVKRAVPKAANKIQAVAVARLYIAYPNRQTWTYTGLQGAAVLANDLVGNTFWFKLVDVSGANRGVIWDQEIYDPFYYNQDRTFFHSFELEDCLAGFSFVDEKEAKKFKQKMDDREKNASKGTKATLFQGAASQSLGTNIANGKSHGRFGGLGSLLHGHGQRSSSAPQVPQPPPALPQPQSVLTSRESVGQSEPVHRRDRGSSLDSVDPSWRGLLGELLEMGITEDQIEENSGFIKQYIEQKKANAPAELHVDDIGADTTIEPRGKAPPPPPPPPPSVPPPRTKPLSPDHTGSTIATRRGPPPAPPPSRRSRADIPQAPLMPSQQESPPSTPERTPSPPRPKFRAPPPLADAGKFAHTTAPPLPGRQRASSNLANPGPPPPPRPPKSPVEEDVQQKTKFGVPPPFQGERHQPSAPPPPPSRAPLPSSPRNSREPSHGYAVPPSITAPPPLPPKTPNAPAISTGQPSPPPLLTTPNTTATPPAPPLPNVPRPVPGAPAPSVGPPPPPPLPSVSRAPPPPPLPSGMGPPPPPPLPPTRDPAGGPPPPPPPLPVGRNSTTAPPLPNADAGKEDLLASIRGSGGIGGGRLKRVSSAEKRDRSSAMVPGAESKAPASSTSGNAGSAGGGGLADALAAALSQRNKKVSASDDEEDDDDWDDTPKRR</sequence>
<evidence type="ECO:0000313" key="5">
    <source>
        <dbReference type="Proteomes" id="UP000664521"/>
    </source>
</evidence>
<keyword evidence="5" id="KW-1185">Reference proteome</keyword>
<feature type="domain" description="WH1" evidence="3">
    <location>
        <begin position="17"/>
        <end position="129"/>
    </location>
</feature>
<dbReference type="AlphaFoldDB" id="A0A8H3ERP2"/>
<dbReference type="InterPro" id="IPR011993">
    <property type="entry name" value="PH-like_dom_sf"/>
</dbReference>
<dbReference type="Pfam" id="PF00568">
    <property type="entry name" value="WH1"/>
    <property type="match status" value="1"/>
</dbReference>
<name>A0A8H3ERP2_9LECA</name>
<feature type="compositionally biased region" description="Low complexity" evidence="2">
    <location>
        <begin position="164"/>
        <end position="178"/>
    </location>
</feature>
<gene>
    <name evidence="4" type="ORF">HETSPECPRED_000868</name>
</gene>
<dbReference type="GO" id="GO:0071933">
    <property type="term" value="F:Arp2/3 complex binding"/>
    <property type="evidence" value="ECO:0007669"/>
    <property type="project" value="UniProtKB-ARBA"/>
</dbReference>
<dbReference type="Gene3D" id="2.30.29.30">
    <property type="entry name" value="Pleckstrin-homology domain (PH domain)/Phosphotyrosine-binding domain (PTB)"/>
    <property type="match status" value="1"/>
</dbReference>
<feature type="compositionally biased region" description="Pro residues" evidence="2">
    <location>
        <begin position="386"/>
        <end position="397"/>
    </location>
</feature>
<feature type="region of interest" description="Disordered" evidence="2">
    <location>
        <begin position="265"/>
        <end position="670"/>
    </location>
</feature>
<comment type="caution">
    <text evidence="4">The sequence shown here is derived from an EMBL/GenBank/DDBJ whole genome shotgun (WGS) entry which is preliminary data.</text>
</comment>
<dbReference type="OrthoDB" id="8963340at2759"/>
<dbReference type="FunFam" id="2.30.29.30:FF:000281">
    <property type="entry name" value="Actin associated protein"/>
    <property type="match status" value="1"/>
</dbReference>
<feature type="compositionally biased region" description="Pro residues" evidence="2">
    <location>
        <begin position="423"/>
        <end position="436"/>
    </location>
</feature>
<organism evidence="4 5">
    <name type="scientific">Heterodermia speciosa</name>
    <dbReference type="NCBI Taxonomy" id="116794"/>
    <lineage>
        <taxon>Eukaryota</taxon>
        <taxon>Fungi</taxon>
        <taxon>Dikarya</taxon>
        <taxon>Ascomycota</taxon>
        <taxon>Pezizomycotina</taxon>
        <taxon>Lecanoromycetes</taxon>
        <taxon>OSLEUM clade</taxon>
        <taxon>Lecanoromycetidae</taxon>
        <taxon>Caliciales</taxon>
        <taxon>Physciaceae</taxon>
        <taxon>Heterodermia</taxon>
    </lineage>
</organism>
<keyword evidence="1" id="KW-0597">Phosphoprotein</keyword>
<feature type="compositionally biased region" description="Low complexity" evidence="2">
    <location>
        <begin position="619"/>
        <end position="628"/>
    </location>
</feature>
<dbReference type="SMART" id="SM00461">
    <property type="entry name" value="WH1"/>
    <property type="match status" value="1"/>
</dbReference>